<sequence length="83" mass="9381">VYNSEIYLHLSTLSVIQIHQIWSPLCRDGVSDGQFDQACPSTEPNYQQPKTSVVVQKRHRTRLFANNHSNRCSVDTIGNILPG</sequence>
<organism evidence="2 3">
    <name type="scientific">Ensete ventricosum</name>
    <name type="common">Abyssinian banana</name>
    <name type="synonym">Musa ensete</name>
    <dbReference type="NCBI Taxonomy" id="4639"/>
    <lineage>
        <taxon>Eukaryota</taxon>
        <taxon>Viridiplantae</taxon>
        <taxon>Streptophyta</taxon>
        <taxon>Embryophyta</taxon>
        <taxon>Tracheophyta</taxon>
        <taxon>Spermatophyta</taxon>
        <taxon>Magnoliopsida</taxon>
        <taxon>Liliopsida</taxon>
        <taxon>Zingiberales</taxon>
        <taxon>Musaceae</taxon>
        <taxon>Ensete</taxon>
    </lineage>
</organism>
<dbReference type="InterPro" id="IPR036397">
    <property type="entry name" value="RNaseH_sf"/>
</dbReference>
<accession>A0A427AIK7</accession>
<dbReference type="InterPro" id="IPR012337">
    <property type="entry name" value="RNaseH-like_sf"/>
</dbReference>
<protein>
    <recommendedName>
        <fullName evidence="1">Piwi domain-containing protein</fullName>
    </recommendedName>
</protein>
<evidence type="ECO:0000313" key="3">
    <source>
        <dbReference type="Proteomes" id="UP000287651"/>
    </source>
</evidence>
<dbReference type="EMBL" id="AMZH03002321">
    <property type="protein sequence ID" value="RRT75982.1"/>
    <property type="molecule type" value="Genomic_DNA"/>
</dbReference>
<evidence type="ECO:0000313" key="2">
    <source>
        <dbReference type="EMBL" id="RRT75982.1"/>
    </source>
</evidence>
<dbReference type="InterPro" id="IPR003165">
    <property type="entry name" value="Piwi"/>
</dbReference>
<gene>
    <name evidence="2" type="ORF">B296_00022706</name>
</gene>
<proteinExistence type="predicted"/>
<reference evidence="2 3" key="1">
    <citation type="journal article" date="2014" name="Agronomy (Basel)">
        <title>A Draft Genome Sequence for Ensete ventricosum, the Drought-Tolerant Tree Against Hunger.</title>
        <authorList>
            <person name="Harrison J."/>
            <person name="Moore K.A."/>
            <person name="Paszkiewicz K."/>
            <person name="Jones T."/>
            <person name="Grant M."/>
            <person name="Ambacheew D."/>
            <person name="Muzemil S."/>
            <person name="Studholme D.J."/>
        </authorList>
    </citation>
    <scope>NUCLEOTIDE SEQUENCE [LARGE SCALE GENOMIC DNA]</scope>
</reference>
<dbReference type="GO" id="GO:0003676">
    <property type="term" value="F:nucleic acid binding"/>
    <property type="evidence" value="ECO:0007669"/>
    <property type="project" value="InterPro"/>
</dbReference>
<name>A0A427AIK7_ENSVE</name>
<comment type="caution">
    <text evidence="2">The sequence shown here is derived from an EMBL/GenBank/DDBJ whole genome shotgun (WGS) entry which is preliminary data.</text>
</comment>
<feature type="domain" description="Piwi" evidence="1">
    <location>
        <begin position="27"/>
        <end position="83"/>
    </location>
</feature>
<dbReference type="Proteomes" id="UP000287651">
    <property type="component" value="Unassembled WGS sequence"/>
</dbReference>
<feature type="non-terminal residue" evidence="2">
    <location>
        <position position="1"/>
    </location>
</feature>
<dbReference type="AlphaFoldDB" id="A0A427AIK7"/>
<dbReference type="Gene3D" id="3.30.420.10">
    <property type="entry name" value="Ribonuclease H-like superfamily/Ribonuclease H"/>
    <property type="match status" value="1"/>
</dbReference>
<dbReference type="SUPFAM" id="SSF53098">
    <property type="entry name" value="Ribonuclease H-like"/>
    <property type="match status" value="1"/>
</dbReference>
<dbReference type="PROSITE" id="PS50822">
    <property type="entry name" value="PIWI"/>
    <property type="match status" value="1"/>
</dbReference>
<evidence type="ECO:0000259" key="1">
    <source>
        <dbReference type="PROSITE" id="PS50822"/>
    </source>
</evidence>